<feature type="chain" id="PRO_5005189663" description="Fe2OG dioxygenase domain-containing protein" evidence="1">
    <location>
        <begin position="21"/>
        <end position="521"/>
    </location>
</feature>
<evidence type="ECO:0000313" key="3">
    <source>
        <dbReference type="EMBL" id="CEM17304.1"/>
    </source>
</evidence>
<dbReference type="VEuPathDB" id="CryptoDB:Vbra_21602"/>
<dbReference type="Proteomes" id="UP000041254">
    <property type="component" value="Unassembled WGS sequence"/>
</dbReference>
<dbReference type="PhylomeDB" id="A0A0G4FRL4"/>
<dbReference type="PROSITE" id="PS51471">
    <property type="entry name" value="FE2OG_OXY"/>
    <property type="match status" value="1"/>
</dbReference>
<feature type="signal peptide" evidence="1">
    <location>
        <begin position="1"/>
        <end position="20"/>
    </location>
</feature>
<dbReference type="EMBL" id="CDMY01000488">
    <property type="protein sequence ID" value="CEM17304.1"/>
    <property type="molecule type" value="Genomic_DNA"/>
</dbReference>
<protein>
    <recommendedName>
        <fullName evidence="2">Fe2OG dioxygenase domain-containing protein</fullName>
    </recommendedName>
</protein>
<keyword evidence="1" id="KW-0732">Signal</keyword>
<evidence type="ECO:0000259" key="2">
    <source>
        <dbReference type="PROSITE" id="PS51471"/>
    </source>
</evidence>
<feature type="domain" description="Fe2OG dioxygenase" evidence="2">
    <location>
        <begin position="182"/>
        <end position="284"/>
    </location>
</feature>
<dbReference type="InterPro" id="IPR044862">
    <property type="entry name" value="Pro_4_hyd_alph_FE2OG_OXY"/>
</dbReference>
<dbReference type="Gene3D" id="2.60.120.620">
    <property type="entry name" value="q2cbj1_9rhob like domain"/>
    <property type="match status" value="1"/>
</dbReference>
<accession>A0A0G4FRL4</accession>
<dbReference type="PANTHER" id="PTHR33099:SF7">
    <property type="entry name" value="MYND-TYPE DOMAIN-CONTAINING PROTEIN"/>
    <property type="match status" value="1"/>
</dbReference>
<reference evidence="3 4" key="1">
    <citation type="submission" date="2014-11" db="EMBL/GenBank/DDBJ databases">
        <authorList>
            <person name="Zhu J."/>
            <person name="Qi W."/>
            <person name="Song R."/>
        </authorList>
    </citation>
    <scope>NUCLEOTIDE SEQUENCE [LARGE SCALE GENOMIC DNA]</scope>
</reference>
<dbReference type="PANTHER" id="PTHR33099">
    <property type="entry name" value="FE2OG DIOXYGENASE DOMAIN-CONTAINING PROTEIN"/>
    <property type="match status" value="1"/>
</dbReference>
<dbReference type="AlphaFoldDB" id="A0A0G4FRL4"/>
<organism evidence="3 4">
    <name type="scientific">Vitrella brassicaformis (strain CCMP3155)</name>
    <dbReference type="NCBI Taxonomy" id="1169540"/>
    <lineage>
        <taxon>Eukaryota</taxon>
        <taxon>Sar</taxon>
        <taxon>Alveolata</taxon>
        <taxon>Colpodellida</taxon>
        <taxon>Vitrellaceae</taxon>
        <taxon>Vitrella</taxon>
    </lineage>
</organism>
<dbReference type="InterPro" id="IPR005123">
    <property type="entry name" value="Oxoglu/Fe-dep_dioxygenase_dom"/>
</dbReference>
<dbReference type="OrthoDB" id="27483at2759"/>
<evidence type="ECO:0000313" key="4">
    <source>
        <dbReference type="Proteomes" id="UP000041254"/>
    </source>
</evidence>
<dbReference type="InParanoid" id="A0A0G4FRL4"/>
<sequence length="521" mass="58785">MMSQIFVVLTLASLCPVVDVNGAFLPSSSWLSRKLRQHQGFPSPKQGVSRVRPHLRSGLAMRQLTKEEAWTAVGDAVRYLKEHESPKPFLSGTLDLLPSIHGPSWTLEPRFVCTEGAVRRAVAQSPVGKGMDTVMDLEARKSREVAGGLVALKSQAGNWTRVIEGICRQVEEEMSGPTSRVQADWYRMLLYGEGDFFEVHKDTQRSNDHFASLLVFLPTEYTGGDFLLHDDGDFDGDRFNKETQDALGHQQARWIAFYSDIVHSVKPVVSGYRLALAYNLRRHETGERFTKDGPLAPPLQRLVDGMKEHFDSPQANQSWVFQLSHDYTLSSMTPAHLKGVDSALYQLLSQHFDCHTTLLSAYMDWDGDPEFRVVNKSVTEDMKKVAEYYQDRGEGEEERDEEEFAKNLTHYREIDAKYYLPEIGELLTNPSIVDEWDMEGEGGPGLNLYGFLRGPSKLPPETSFIYRVGPPGEQRIPGLRDHLGYNAVVRAPMTRYAGNEGAVDWSFQYVSVVLVCKKKSQ</sequence>
<proteinExistence type="predicted"/>
<keyword evidence="4" id="KW-1185">Reference proteome</keyword>
<gene>
    <name evidence="3" type="ORF">Vbra_21602</name>
</gene>
<evidence type="ECO:0000256" key="1">
    <source>
        <dbReference type="SAM" id="SignalP"/>
    </source>
</evidence>
<name>A0A0G4FRL4_VITBC</name>
<dbReference type="Pfam" id="PF13640">
    <property type="entry name" value="2OG-FeII_Oxy_3"/>
    <property type="match status" value="1"/>
</dbReference>